<sequence>MATNYATISQANLNTPDPDKSPYGAGDPYYQQSQGYIQPYPRKKGLSKWVKIGVPVAIIIIVGVVVGVVMATRNNSDDDKSSSSNSKPGSDSKPADPEDAATAKLEIGRFAVATNSAFMVPIYPTATNAAAFTVPTFLPSSAGNDVPSWPVDPFQPATPVATTVRTDRPRLIAPAYKWEALPGLIQQDAYMRYWNDTIFQNATDYFARPPVAYVDDGPSGILDNAREVKMRLKAFSYVYRMTQNPQWAERAWQEIEHTSGPNYGPEEEKWNPKHFLDVAEFLAGYAIAYDWLHDVFTTERKAAMVATMIRYGLQPGVDAYTNPENWYGWWRTDTFGNWNCVCNGGLTMASLAILGDDTSGLAQQLLGLTVENAKANCAYSASDDGTWTESADYWYFGTTGHSEMVSSLLTATGSDYGLFVSNPAYEQTALYHIYAYGPTSLFNWGDHGPNKFSATANAMILYASSFAKPLFSLFQRDRPDAANPWSMFWYDPSVAGAWWNGLELDKFFDGAVDQWGSMRSSFTDMNALYLGIKAGKNMGHQTHNDLDVGTFVLDAMGTRWAGELGSGDYLADAYFSNDTQTSSRWAYYRKATAGQNTIVIDQANQNVLSDPTVKSGSSKTKQGSSPVFEAPADSTAFWTTDMTSAYFGATSMKRGARVLNGRKQVLIQDEITSTGAIEWRMHTNATVAIDGSNVTLKRDGQTLEMIVLQPPAELTITRTDAVAYPNTPAPPIPDQENPGVSVVVMSLPAGSHTLQVLFNPQWPGMAAGDFVTPSAVPLDNWSLTSH</sequence>
<dbReference type="OrthoDB" id="3476529at2759"/>
<evidence type="ECO:0000313" key="5">
    <source>
        <dbReference type="EMBL" id="TFL06386.1"/>
    </source>
</evidence>
<evidence type="ECO:0000313" key="6">
    <source>
        <dbReference type="Proteomes" id="UP000305067"/>
    </source>
</evidence>
<dbReference type="AlphaFoldDB" id="A0A5C3QWK6"/>
<name>A0A5C3QWK6_9AGAR</name>
<accession>A0A5C3QWK6</accession>
<feature type="region of interest" description="Disordered" evidence="2">
    <location>
        <begin position="74"/>
        <end position="100"/>
    </location>
</feature>
<dbReference type="STRING" id="1884261.A0A5C3QWK6"/>
<dbReference type="Proteomes" id="UP000305067">
    <property type="component" value="Unassembled WGS sequence"/>
</dbReference>
<evidence type="ECO:0000256" key="1">
    <source>
        <dbReference type="ARBA" id="ARBA00004196"/>
    </source>
</evidence>
<feature type="compositionally biased region" description="Polar residues" evidence="2">
    <location>
        <begin position="1"/>
        <end position="15"/>
    </location>
</feature>
<dbReference type="Pfam" id="PF07940">
    <property type="entry name" value="Hepar_II_III_C"/>
    <property type="match status" value="1"/>
</dbReference>
<keyword evidence="5" id="KW-0456">Lyase</keyword>
<feature type="transmembrane region" description="Helical" evidence="3">
    <location>
        <begin position="52"/>
        <end position="71"/>
    </location>
</feature>
<dbReference type="GO" id="GO:0016829">
    <property type="term" value="F:lyase activity"/>
    <property type="evidence" value="ECO:0007669"/>
    <property type="project" value="UniProtKB-KW"/>
</dbReference>
<dbReference type="InterPro" id="IPR012480">
    <property type="entry name" value="Hepar_II_III_C"/>
</dbReference>
<proteinExistence type="predicted"/>
<evidence type="ECO:0000256" key="2">
    <source>
        <dbReference type="SAM" id="MobiDB-lite"/>
    </source>
</evidence>
<keyword evidence="3" id="KW-0472">Membrane</keyword>
<evidence type="ECO:0000259" key="4">
    <source>
        <dbReference type="Pfam" id="PF07940"/>
    </source>
</evidence>
<evidence type="ECO:0000256" key="3">
    <source>
        <dbReference type="SAM" id="Phobius"/>
    </source>
</evidence>
<protein>
    <submittedName>
        <fullName evidence="5">Chondroitin AC/alginate lyase</fullName>
    </submittedName>
</protein>
<dbReference type="SUPFAM" id="SSF48230">
    <property type="entry name" value="Chondroitin AC/alginate lyase"/>
    <property type="match status" value="1"/>
</dbReference>
<dbReference type="PANTHER" id="PTHR38045">
    <property type="entry name" value="CHROMOSOME 1, WHOLE GENOME SHOTGUN SEQUENCE"/>
    <property type="match status" value="1"/>
</dbReference>
<dbReference type="EMBL" id="ML178815">
    <property type="protein sequence ID" value="TFL06386.1"/>
    <property type="molecule type" value="Genomic_DNA"/>
</dbReference>
<gene>
    <name evidence="5" type="ORF">BDV98DRAFT_540563</name>
</gene>
<keyword evidence="3" id="KW-0812">Transmembrane</keyword>
<organism evidence="5 6">
    <name type="scientific">Pterulicium gracile</name>
    <dbReference type="NCBI Taxonomy" id="1884261"/>
    <lineage>
        <taxon>Eukaryota</taxon>
        <taxon>Fungi</taxon>
        <taxon>Dikarya</taxon>
        <taxon>Basidiomycota</taxon>
        <taxon>Agaricomycotina</taxon>
        <taxon>Agaricomycetes</taxon>
        <taxon>Agaricomycetidae</taxon>
        <taxon>Agaricales</taxon>
        <taxon>Pleurotineae</taxon>
        <taxon>Pterulaceae</taxon>
        <taxon>Pterulicium</taxon>
    </lineage>
</organism>
<comment type="subcellular location">
    <subcellularLocation>
        <location evidence="1">Cell envelope</location>
    </subcellularLocation>
</comment>
<dbReference type="Gene3D" id="1.50.10.100">
    <property type="entry name" value="Chondroitin AC/alginate lyase"/>
    <property type="match status" value="1"/>
</dbReference>
<keyword evidence="6" id="KW-1185">Reference proteome</keyword>
<dbReference type="Gene3D" id="2.70.98.70">
    <property type="match status" value="1"/>
</dbReference>
<keyword evidence="3" id="KW-1133">Transmembrane helix</keyword>
<dbReference type="InterPro" id="IPR008929">
    <property type="entry name" value="Chondroitin_lyas"/>
</dbReference>
<reference evidence="5 6" key="1">
    <citation type="journal article" date="2019" name="Nat. Ecol. Evol.">
        <title>Megaphylogeny resolves global patterns of mushroom evolution.</title>
        <authorList>
            <person name="Varga T."/>
            <person name="Krizsan K."/>
            <person name="Foldi C."/>
            <person name="Dima B."/>
            <person name="Sanchez-Garcia M."/>
            <person name="Sanchez-Ramirez S."/>
            <person name="Szollosi G.J."/>
            <person name="Szarkandi J.G."/>
            <person name="Papp V."/>
            <person name="Albert L."/>
            <person name="Andreopoulos W."/>
            <person name="Angelini C."/>
            <person name="Antonin V."/>
            <person name="Barry K.W."/>
            <person name="Bougher N.L."/>
            <person name="Buchanan P."/>
            <person name="Buyck B."/>
            <person name="Bense V."/>
            <person name="Catcheside P."/>
            <person name="Chovatia M."/>
            <person name="Cooper J."/>
            <person name="Damon W."/>
            <person name="Desjardin D."/>
            <person name="Finy P."/>
            <person name="Geml J."/>
            <person name="Haridas S."/>
            <person name="Hughes K."/>
            <person name="Justo A."/>
            <person name="Karasinski D."/>
            <person name="Kautmanova I."/>
            <person name="Kiss B."/>
            <person name="Kocsube S."/>
            <person name="Kotiranta H."/>
            <person name="LaButti K.M."/>
            <person name="Lechner B.E."/>
            <person name="Liimatainen K."/>
            <person name="Lipzen A."/>
            <person name="Lukacs Z."/>
            <person name="Mihaltcheva S."/>
            <person name="Morgado L.N."/>
            <person name="Niskanen T."/>
            <person name="Noordeloos M.E."/>
            <person name="Ohm R.A."/>
            <person name="Ortiz-Santana B."/>
            <person name="Ovrebo C."/>
            <person name="Racz N."/>
            <person name="Riley R."/>
            <person name="Savchenko A."/>
            <person name="Shiryaev A."/>
            <person name="Soop K."/>
            <person name="Spirin V."/>
            <person name="Szebenyi C."/>
            <person name="Tomsovsky M."/>
            <person name="Tulloss R.E."/>
            <person name="Uehling J."/>
            <person name="Grigoriev I.V."/>
            <person name="Vagvolgyi C."/>
            <person name="Papp T."/>
            <person name="Martin F.M."/>
            <person name="Miettinen O."/>
            <person name="Hibbett D.S."/>
            <person name="Nagy L.G."/>
        </authorList>
    </citation>
    <scope>NUCLEOTIDE SEQUENCE [LARGE SCALE GENOMIC DNA]</scope>
    <source>
        <strain evidence="5 6">CBS 309.79</strain>
    </source>
</reference>
<dbReference type="PANTHER" id="PTHR38045:SF1">
    <property type="entry name" value="HEPARINASE II_III-LIKE PROTEIN"/>
    <property type="match status" value="1"/>
</dbReference>
<feature type="domain" description="Heparinase II/III-like C-terminal" evidence="4">
    <location>
        <begin position="526"/>
        <end position="720"/>
    </location>
</feature>
<feature type="compositionally biased region" description="Low complexity" evidence="2">
    <location>
        <begin position="82"/>
        <end position="92"/>
    </location>
</feature>
<feature type="region of interest" description="Disordered" evidence="2">
    <location>
        <begin position="1"/>
        <end position="28"/>
    </location>
</feature>